<dbReference type="AlphaFoldDB" id="A0A7D3XJU2"/>
<evidence type="ECO:0000256" key="1">
    <source>
        <dbReference type="SAM" id="SignalP"/>
    </source>
</evidence>
<evidence type="ECO:0000313" key="3">
    <source>
        <dbReference type="Proteomes" id="UP000500961"/>
    </source>
</evidence>
<evidence type="ECO:0000313" key="2">
    <source>
        <dbReference type="EMBL" id="QKG78875.1"/>
    </source>
</evidence>
<dbReference type="PANTHER" id="PTHR37833">
    <property type="entry name" value="LIPOPROTEIN-RELATED"/>
    <property type="match status" value="1"/>
</dbReference>
<sequence>MKKLGLFILACTFGLTVMAQNSASRITFKETSFDYGLINEDDGVAYHSFEFTNTGTTPLIIHRVATSCGCTTPEWPRQPIAPGKSGSIKVGYNPAGRPGPFAKTITVYNNSATPTVVLHIKGKVKPHVKTIEEIYRTPVGDMIKFDKIHFALGRIYLGKTYTDTIKFLNVSSNPVVVKANTQGLNFLQVKTVPEKVKPKQIGSLVLTYNPDKRGDWGFVVDRFVLSVNDKAINRSPITITASIEEDFSKLSAKELENAPRVEFNTNHYDFGTVKQGDPVKYDFIMKNSGKSDLIIRKIKASCGCTTATPSQKVLKPGESTKISASFRTSGYSGRQGKTITVITNDPKNPTMILRLTGTVEKPN</sequence>
<proteinExistence type="predicted"/>
<gene>
    <name evidence="2" type="ORF">FHG85_00860</name>
</gene>
<dbReference type="KEGG" id="ttz:FHG85_00860"/>
<dbReference type="InterPro" id="IPR013783">
    <property type="entry name" value="Ig-like_fold"/>
</dbReference>
<dbReference type="RefSeq" id="WP_173072390.1">
    <property type="nucleotide sequence ID" value="NZ_CP041345.1"/>
</dbReference>
<keyword evidence="1" id="KW-0732">Signal</keyword>
<dbReference type="PANTHER" id="PTHR37833:SF1">
    <property type="entry name" value="SIGNAL PEPTIDE PROTEIN"/>
    <property type="match status" value="1"/>
</dbReference>
<dbReference type="EMBL" id="CP041345">
    <property type="protein sequence ID" value="QKG78875.1"/>
    <property type="molecule type" value="Genomic_DNA"/>
</dbReference>
<keyword evidence="3" id="KW-1185">Reference proteome</keyword>
<name>A0A7D3XJU2_9BACT</name>
<feature type="signal peptide" evidence="1">
    <location>
        <begin position="1"/>
        <end position="19"/>
    </location>
</feature>
<dbReference type="Gene3D" id="2.60.40.10">
    <property type="entry name" value="Immunoglobulins"/>
    <property type="match status" value="2"/>
</dbReference>
<dbReference type="InterPro" id="IPR011467">
    <property type="entry name" value="DUF1573"/>
</dbReference>
<dbReference type="NCBIfam" id="NF012200">
    <property type="entry name" value="choice_anch_D"/>
    <property type="match status" value="1"/>
</dbReference>
<dbReference type="Pfam" id="PF07610">
    <property type="entry name" value="DUF1573"/>
    <property type="match status" value="2"/>
</dbReference>
<feature type="chain" id="PRO_5029728973" evidence="1">
    <location>
        <begin position="20"/>
        <end position="363"/>
    </location>
</feature>
<dbReference type="Proteomes" id="UP000500961">
    <property type="component" value="Chromosome"/>
</dbReference>
<protein>
    <submittedName>
        <fullName evidence="2">DUF1573 domain-containing protein</fullName>
    </submittedName>
</protein>
<organism evidence="2 3">
    <name type="scientific">Tenuifilum thalassicum</name>
    <dbReference type="NCBI Taxonomy" id="2590900"/>
    <lineage>
        <taxon>Bacteria</taxon>
        <taxon>Pseudomonadati</taxon>
        <taxon>Bacteroidota</taxon>
        <taxon>Bacteroidia</taxon>
        <taxon>Bacteroidales</taxon>
        <taxon>Tenuifilaceae</taxon>
        <taxon>Tenuifilum</taxon>
    </lineage>
</organism>
<accession>A0A7D3XJU2</accession>
<reference evidence="2 3" key="1">
    <citation type="submission" date="2019-07" db="EMBL/GenBank/DDBJ databases">
        <title>Thalassofilum flectens gen. nov., sp. nov., a novel moderate thermophilic anaerobe from a shallow sea hot spring in Kunashir Island (Russia), representing a new family in the order Bacteroidales, and proposal of Thalassofilacea fam. nov.</title>
        <authorList>
            <person name="Kochetkova T.V."/>
            <person name="Podosokorskaya O.A."/>
            <person name="Novikov A."/>
            <person name="Elcheninov A.G."/>
            <person name="Toshchakov S.V."/>
            <person name="Kublanov I.V."/>
        </authorList>
    </citation>
    <scope>NUCLEOTIDE SEQUENCE [LARGE SCALE GENOMIC DNA]</scope>
    <source>
        <strain evidence="2 3">38-H</strain>
    </source>
</reference>